<feature type="region of interest" description="Disordered" evidence="1">
    <location>
        <begin position="231"/>
        <end position="251"/>
    </location>
</feature>
<reference evidence="4" key="1">
    <citation type="submission" date="2016-06" db="EMBL/GenBank/DDBJ databases">
        <title>Complete genome sequence of Actinoalloteichus fjordicus DSM 46855 (=ADI127-17), type strain of the new species Actinoalloteichus fjordicus.</title>
        <authorList>
            <person name="Ruckert C."/>
            <person name="Nouioui I."/>
            <person name="Willmese J."/>
            <person name="van Wezel G."/>
            <person name="Klenk H.-P."/>
            <person name="Kalinowski J."/>
            <person name="Zotchev S.B."/>
        </authorList>
    </citation>
    <scope>NUCLEOTIDE SEQUENCE [LARGE SCALE GENOMIC DNA]</scope>
    <source>
        <strain evidence="4">ADI127-7</strain>
    </source>
</reference>
<name>A0AAC9LF83_9PSEU</name>
<protein>
    <recommendedName>
        <fullName evidence="5">GerMN domain-containing protein</fullName>
    </recommendedName>
</protein>
<evidence type="ECO:0000313" key="3">
    <source>
        <dbReference type="EMBL" id="APU16833.1"/>
    </source>
</evidence>
<dbReference type="KEGG" id="acad:UA74_24075"/>
<feature type="chain" id="PRO_5042124407" description="GerMN domain-containing protein" evidence="2">
    <location>
        <begin position="26"/>
        <end position="306"/>
    </location>
</feature>
<evidence type="ECO:0000256" key="2">
    <source>
        <dbReference type="SAM" id="SignalP"/>
    </source>
</evidence>
<gene>
    <name evidence="3" type="ORF">UA74_24075</name>
</gene>
<dbReference type="EMBL" id="CP016076">
    <property type="protein sequence ID" value="APU16833.1"/>
    <property type="molecule type" value="Genomic_DNA"/>
</dbReference>
<evidence type="ECO:0008006" key="5">
    <source>
        <dbReference type="Google" id="ProtNLM"/>
    </source>
</evidence>
<keyword evidence="2" id="KW-0732">Signal</keyword>
<keyword evidence="4" id="KW-1185">Reference proteome</keyword>
<dbReference type="RefSeq" id="WP_075742298.1">
    <property type="nucleotide sequence ID" value="NZ_CP016076.1"/>
</dbReference>
<feature type="signal peptide" evidence="2">
    <location>
        <begin position="1"/>
        <end position="25"/>
    </location>
</feature>
<accession>A0AAC9LF83</accession>
<evidence type="ECO:0000256" key="1">
    <source>
        <dbReference type="SAM" id="MobiDB-lite"/>
    </source>
</evidence>
<evidence type="ECO:0000313" key="4">
    <source>
        <dbReference type="Proteomes" id="UP000185511"/>
    </source>
</evidence>
<dbReference type="AlphaFoldDB" id="A0AAC9LF83"/>
<proteinExistence type="predicted"/>
<dbReference type="Proteomes" id="UP000185511">
    <property type="component" value="Chromosome"/>
</dbReference>
<organism evidence="3 4">
    <name type="scientific">Actinoalloteichus fjordicus</name>
    <dbReference type="NCBI Taxonomy" id="1612552"/>
    <lineage>
        <taxon>Bacteria</taxon>
        <taxon>Bacillati</taxon>
        <taxon>Actinomycetota</taxon>
        <taxon>Actinomycetes</taxon>
        <taxon>Pseudonocardiales</taxon>
        <taxon>Pseudonocardiaceae</taxon>
        <taxon>Actinoalloteichus</taxon>
    </lineage>
</organism>
<sequence length="306" mass="32379">MRRRFLLVGALLMLAVTGIEVPPVAAQTASGHTADITVSPTGITAPDTLPTGSVTLDVSTNDPDGAWLVLVRLNPDMPLETYLDNLRTAYGDDEEAALVARRSIAAGVQMLGGAILSDIPASVTTIVTPGVHYLVDIQDATEPDLAERVRPVRVVPVRAEDVSQPQQAPALLTMVDTEDGPRFRVPERLVANRPIIMLNRGDQPYEAILAPVRPGTTPEDLDEFFGSLDDSRPAQTQPPFIGDGTGSSPLSPDRLMTFEAELPPGDYAIISWVADLATGRISSALGLHALVTIVDPAAEAAAESAP</sequence>